<evidence type="ECO:0000313" key="4">
    <source>
        <dbReference type="Proteomes" id="UP000243459"/>
    </source>
</evidence>
<dbReference type="InterPro" id="IPR001810">
    <property type="entry name" value="F-box_dom"/>
</dbReference>
<dbReference type="Proteomes" id="UP000243459">
    <property type="component" value="Chromosome 5"/>
</dbReference>
<dbReference type="Pfam" id="PF00646">
    <property type="entry name" value="F-box"/>
    <property type="match status" value="1"/>
</dbReference>
<feature type="region of interest" description="Disordered" evidence="1">
    <location>
        <begin position="72"/>
        <end position="128"/>
    </location>
</feature>
<protein>
    <recommendedName>
        <fullName evidence="2">F-box domain-containing protein</fullName>
    </recommendedName>
</protein>
<dbReference type="AlphaFoldDB" id="A0A5P1EWM7"/>
<organism evidence="3 4">
    <name type="scientific">Asparagus officinalis</name>
    <name type="common">Garden asparagus</name>
    <dbReference type="NCBI Taxonomy" id="4686"/>
    <lineage>
        <taxon>Eukaryota</taxon>
        <taxon>Viridiplantae</taxon>
        <taxon>Streptophyta</taxon>
        <taxon>Embryophyta</taxon>
        <taxon>Tracheophyta</taxon>
        <taxon>Spermatophyta</taxon>
        <taxon>Magnoliopsida</taxon>
        <taxon>Liliopsida</taxon>
        <taxon>Asparagales</taxon>
        <taxon>Asparagaceae</taxon>
        <taxon>Asparagoideae</taxon>
        <taxon>Asparagus</taxon>
    </lineage>
</organism>
<dbReference type="SUPFAM" id="SSF81383">
    <property type="entry name" value="F-box domain"/>
    <property type="match status" value="1"/>
</dbReference>
<dbReference type="Gene3D" id="1.20.1280.50">
    <property type="match status" value="1"/>
</dbReference>
<sequence>MRKPSSRFPWIVSKKKKVSLPPPTTTMTPTLPDDVVAEILSYLPPKTTCKFKLVSKSWHRLISHPSLISSLKQRRLADRPPSASSPAAARSRPASSRCPPPPPRETDLSSLHQPTAPNIPGSNNPFIQQRPPLIGSSAKLIVWDPVTRDSASIVPLSWLECDYGLSATDPTSFDIVGVSQIGAVPCFHSVPISIVYSSRTKRWASLFAPRHVDVRRYLNPVGPASVGRSLYWLQHGSILALNMRRRVTRLIALPREDMVVGYGNVWFGRVGENLCLVYVSDEKNMEVWQLEKYGRVKRWKKVMEAKGDRWGLPEFFDGRRIAFSSPIAKGCEMKGCKKIEFYDTCCEGWQGSINYRYTDSADTNHCSVPYYL</sequence>
<feature type="domain" description="F-box" evidence="2">
    <location>
        <begin position="25"/>
        <end position="71"/>
    </location>
</feature>
<dbReference type="InterPro" id="IPR036047">
    <property type="entry name" value="F-box-like_dom_sf"/>
</dbReference>
<dbReference type="InterPro" id="IPR050796">
    <property type="entry name" value="SCF_F-box_component"/>
</dbReference>
<name>A0A5P1EWM7_ASPOF</name>
<dbReference type="PROSITE" id="PS50181">
    <property type="entry name" value="FBOX"/>
    <property type="match status" value="1"/>
</dbReference>
<gene>
    <name evidence="3" type="ORF">A4U43_C05F34200</name>
</gene>
<dbReference type="Gramene" id="ONK70485">
    <property type="protein sequence ID" value="ONK70485"/>
    <property type="gene ID" value="A4U43_C05F34200"/>
</dbReference>
<reference evidence="4" key="1">
    <citation type="journal article" date="2017" name="Nat. Commun.">
        <title>The asparagus genome sheds light on the origin and evolution of a young Y chromosome.</title>
        <authorList>
            <person name="Harkess A."/>
            <person name="Zhou J."/>
            <person name="Xu C."/>
            <person name="Bowers J.E."/>
            <person name="Van der Hulst R."/>
            <person name="Ayyampalayam S."/>
            <person name="Mercati F."/>
            <person name="Riccardi P."/>
            <person name="McKain M.R."/>
            <person name="Kakrana A."/>
            <person name="Tang H."/>
            <person name="Ray J."/>
            <person name="Groenendijk J."/>
            <person name="Arikit S."/>
            <person name="Mathioni S.M."/>
            <person name="Nakano M."/>
            <person name="Shan H."/>
            <person name="Telgmann-Rauber A."/>
            <person name="Kanno A."/>
            <person name="Yue Z."/>
            <person name="Chen H."/>
            <person name="Li W."/>
            <person name="Chen Y."/>
            <person name="Xu X."/>
            <person name="Zhang Y."/>
            <person name="Luo S."/>
            <person name="Chen H."/>
            <person name="Gao J."/>
            <person name="Mao Z."/>
            <person name="Pires J.C."/>
            <person name="Luo M."/>
            <person name="Kudrna D."/>
            <person name="Wing R.A."/>
            <person name="Meyers B.C."/>
            <person name="Yi K."/>
            <person name="Kong H."/>
            <person name="Lavrijsen P."/>
            <person name="Sunseri F."/>
            <person name="Falavigna A."/>
            <person name="Ye Y."/>
            <person name="Leebens-Mack J.H."/>
            <person name="Chen G."/>
        </authorList>
    </citation>
    <scope>NUCLEOTIDE SEQUENCE [LARGE SCALE GENOMIC DNA]</scope>
    <source>
        <strain evidence="4">cv. DH0086</strain>
    </source>
</reference>
<dbReference type="PANTHER" id="PTHR31672:SF13">
    <property type="entry name" value="F-BOX PROTEIN CPR30-LIKE"/>
    <property type="match status" value="1"/>
</dbReference>
<feature type="compositionally biased region" description="Low complexity" evidence="1">
    <location>
        <begin position="79"/>
        <end position="97"/>
    </location>
</feature>
<dbReference type="SMART" id="SM00256">
    <property type="entry name" value="FBOX"/>
    <property type="match status" value="1"/>
</dbReference>
<dbReference type="PANTHER" id="PTHR31672">
    <property type="entry name" value="BNACNNG10540D PROTEIN"/>
    <property type="match status" value="1"/>
</dbReference>
<evidence type="ECO:0000259" key="2">
    <source>
        <dbReference type="PROSITE" id="PS50181"/>
    </source>
</evidence>
<evidence type="ECO:0000313" key="3">
    <source>
        <dbReference type="EMBL" id="ONK70485.1"/>
    </source>
</evidence>
<keyword evidence="4" id="KW-1185">Reference proteome</keyword>
<proteinExistence type="predicted"/>
<feature type="compositionally biased region" description="Polar residues" evidence="1">
    <location>
        <begin position="108"/>
        <end position="127"/>
    </location>
</feature>
<accession>A0A5P1EWM7</accession>
<dbReference type="EMBL" id="CM007385">
    <property type="protein sequence ID" value="ONK70485.1"/>
    <property type="molecule type" value="Genomic_DNA"/>
</dbReference>
<evidence type="ECO:0000256" key="1">
    <source>
        <dbReference type="SAM" id="MobiDB-lite"/>
    </source>
</evidence>